<evidence type="ECO:0008006" key="3">
    <source>
        <dbReference type="Google" id="ProtNLM"/>
    </source>
</evidence>
<evidence type="ECO:0000313" key="1">
    <source>
        <dbReference type="EMBL" id="CAG8973675.1"/>
    </source>
</evidence>
<dbReference type="Proteomes" id="UP000701801">
    <property type="component" value="Unassembled WGS sequence"/>
</dbReference>
<dbReference type="EMBL" id="CAJVRM010000077">
    <property type="protein sequence ID" value="CAG8973675.1"/>
    <property type="molecule type" value="Genomic_DNA"/>
</dbReference>
<organism evidence="1 2">
    <name type="scientific">Hymenoscyphus albidus</name>
    <dbReference type="NCBI Taxonomy" id="595503"/>
    <lineage>
        <taxon>Eukaryota</taxon>
        <taxon>Fungi</taxon>
        <taxon>Dikarya</taxon>
        <taxon>Ascomycota</taxon>
        <taxon>Pezizomycotina</taxon>
        <taxon>Leotiomycetes</taxon>
        <taxon>Helotiales</taxon>
        <taxon>Helotiaceae</taxon>
        <taxon>Hymenoscyphus</taxon>
    </lineage>
</organism>
<dbReference type="AlphaFoldDB" id="A0A9N9LIB8"/>
<protein>
    <recommendedName>
        <fullName evidence="3">Pal1-like protein</fullName>
    </recommendedName>
</protein>
<sequence>MRNIEKLSKLSPRAFELAQRTVHIKMFPTASSFAERREVLRVMEQFGEVVLFRSHKYSPRLPVHNSFLLTYTNPTSSNNALNNSPIHYRLLTYPPSAPLSAAQQIEATLAPLDPATLPPPPPPVEKTFELHINNTSFDHIKHIQSPRTNPLYGSFTPVKPSISYIAASLEAVIPPSIFAPGLRDWETETESINNAGTDGQNIAAIFAQRERRRQARMQPRVLRGLMNLRREWEDKQVASATKNKAP</sequence>
<name>A0A9N9LIB8_9HELO</name>
<proteinExistence type="predicted"/>
<evidence type="ECO:0000313" key="2">
    <source>
        <dbReference type="Proteomes" id="UP000701801"/>
    </source>
</evidence>
<dbReference type="OrthoDB" id="5367448at2759"/>
<keyword evidence="2" id="KW-1185">Reference proteome</keyword>
<accession>A0A9N9LIB8</accession>
<gene>
    <name evidence="1" type="ORF">HYALB_00002241</name>
</gene>
<reference evidence="1" key="1">
    <citation type="submission" date="2021-07" db="EMBL/GenBank/DDBJ databases">
        <authorList>
            <person name="Durling M."/>
        </authorList>
    </citation>
    <scope>NUCLEOTIDE SEQUENCE</scope>
</reference>
<comment type="caution">
    <text evidence="1">The sequence shown here is derived from an EMBL/GenBank/DDBJ whole genome shotgun (WGS) entry which is preliminary data.</text>
</comment>